<dbReference type="Pfam" id="PF00378">
    <property type="entry name" value="ECH_1"/>
    <property type="match status" value="1"/>
</dbReference>
<evidence type="ECO:0000313" key="2">
    <source>
        <dbReference type="EMBL" id="MDV6268437.1"/>
    </source>
</evidence>
<dbReference type="InterPro" id="IPR029045">
    <property type="entry name" value="ClpP/crotonase-like_dom_sf"/>
</dbReference>
<protein>
    <submittedName>
        <fullName evidence="2">Enoyl-CoA hydratase</fullName>
    </submittedName>
</protein>
<sequence length="264" mass="27338">MSNDLAGIDVTVDGNVLRITVNRPSRMNAVTTESLDAIASTLNHYRNDSAIRVAVLTGSGRTFCTGADLSSIEEISDPPSPATIDAANRSVTEIITFPHPVIGAINGPAAGVGVSLALACDLTVAAESSYLLLAFTKIGLMPDGGATALVAASIGRARALRMALLAERLPAATAADIGLIAATYPDDNFAESVEALTRQIADGPAHALGTTKFAINAATLTEIHNALERERSGQLELISEPDFSEGVQAFLEKRPAAFGRATIA</sequence>
<dbReference type="Gene3D" id="3.90.226.10">
    <property type="entry name" value="2-enoyl-CoA Hydratase, Chain A, domain 1"/>
    <property type="match status" value="1"/>
</dbReference>
<gene>
    <name evidence="2" type="ORF">R3Q16_17630</name>
</gene>
<dbReference type="CDD" id="cd06558">
    <property type="entry name" value="crotonase-like"/>
    <property type="match status" value="1"/>
</dbReference>
<dbReference type="SUPFAM" id="SSF52096">
    <property type="entry name" value="ClpP/crotonase"/>
    <property type="match status" value="1"/>
</dbReference>
<comment type="caution">
    <text evidence="2">The sequence shown here is derived from an EMBL/GenBank/DDBJ whole genome shotgun (WGS) entry which is preliminary data.</text>
</comment>
<dbReference type="Gene3D" id="1.10.12.10">
    <property type="entry name" value="Lyase 2-enoyl-coa Hydratase, Chain A, domain 2"/>
    <property type="match status" value="1"/>
</dbReference>
<accession>A0ABU4BW18</accession>
<organism evidence="2 3">
    <name type="scientific">Rhodococcus globerulus</name>
    <dbReference type="NCBI Taxonomy" id="33008"/>
    <lineage>
        <taxon>Bacteria</taxon>
        <taxon>Bacillati</taxon>
        <taxon>Actinomycetota</taxon>
        <taxon>Actinomycetes</taxon>
        <taxon>Mycobacteriales</taxon>
        <taxon>Nocardiaceae</taxon>
        <taxon>Rhodococcus</taxon>
    </lineage>
</organism>
<proteinExistence type="inferred from homology"/>
<dbReference type="PANTHER" id="PTHR43459:SF1">
    <property type="entry name" value="EG:BACN32G11.4 PROTEIN"/>
    <property type="match status" value="1"/>
</dbReference>
<dbReference type="RefSeq" id="WP_317542574.1">
    <property type="nucleotide sequence ID" value="NZ_JAWLKB010000007.1"/>
</dbReference>
<reference evidence="2 3" key="1">
    <citation type="submission" date="2023-10" db="EMBL/GenBank/DDBJ databases">
        <title>Development of a sustainable strategy for remediation of hydrocarbon-contaminated territories based on the waste exchange concept.</title>
        <authorList>
            <person name="Krivoruchko A."/>
        </authorList>
    </citation>
    <scope>NUCLEOTIDE SEQUENCE [LARGE SCALE GENOMIC DNA]</scope>
    <source>
        <strain evidence="2 3">IEGM 1203</strain>
    </source>
</reference>
<dbReference type="InterPro" id="IPR014748">
    <property type="entry name" value="Enoyl-CoA_hydra_C"/>
</dbReference>
<dbReference type="Proteomes" id="UP001185927">
    <property type="component" value="Unassembled WGS sequence"/>
</dbReference>
<dbReference type="InterPro" id="IPR001753">
    <property type="entry name" value="Enoyl-CoA_hydra/iso"/>
</dbReference>
<comment type="similarity">
    <text evidence="1">Belongs to the enoyl-CoA hydratase/isomerase family.</text>
</comment>
<name>A0ABU4BW18_RHOGO</name>
<keyword evidence="3" id="KW-1185">Reference proteome</keyword>
<evidence type="ECO:0000313" key="3">
    <source>
        <dbReference type="Proteomes" id="UP001185927"/>
    </source>
</evidence>
<dbReference type="EMBL" id="JAWLKB010000007">
    <property type="protein sequence ID" value="MDV6268437.1"/>
    <property type="molecule type" value="Genomic_DNA"/>
</dbReference>
<evidence type="ECO:0000256" key="1">
    <source>
        <dbReference type="ARBA" id="ARBA00005254"/>
    </source>
</evidence>
<dbReference type="PANTHER" id="PTHR43459">
    <property type="entry name" value="ENOYL-COA HYDRATASE"/>
    <property type="match status" value="1"/>
</dbReference>